<dbReference type="InterPro" id="IPR033985">
    <property type="entry name" value="SusD-like_N"/>
</dbReference>
<name>A0ABV0AFP5_9FLAO</name>
<sequence length="502" mass="55930">MKNIKFNIIKVLAFVLLAASCNDVLDETPDNRIDSIDSPEKIAELLVAAYPDAAYVPFLEPMSDNAGDKGPSADTGIDFATTLNQRMYFWDDFNDIDDDTPTNYWNRAYKAIAQANQALASIEALGGGSELDALKGEALICRAYAHFMLVSIFSKAYSSSTANSDLGIPYVTKPETVLLGKYERGTVENVYNQIKNDIEAGLPLVTDNYNVKAFHFTKKAANAFAARFYLNKGEWQKVIDHSNSALGANVGSVLRDWTNQYSPRTYSEQNYLYTSSTEEPANLLLVSASSIYNRYHFSARYQMNNTIASQLFFGRNISGRFWSFGVYGSSDLYYNIPKFQEFFKVTNQAAGTGNAFVAYVLLSTDEVLLNRAEAYAMLGQLDDAATDINMSLSVKSDDYNSATDALTASDIAAIYQGFPSSIYTPFYTIPNESLPFIAAILSIKRTIFYNDGLRWFDIKRHNIAVTHTDNLGNSYTLSKTDNRRQIQIPEAAQSFGIEQNPR</sequence>
<evidence type="ECO:0000259" key="1">
    <source>
        <dbReference type="Pfam" id="PF14322"/>
    </source>
</evidence>
<organism evidence="2 3">
    <name type="scientific">Mariniflexile soesokkakense</name>
    <dbReference type="NCBI Taxonomy" id="1343160"/>
    <lineage>
        <taxon>Bacteria</taxon>
        <taxon>Pseudomonadati</taxon>
        <taxon>Bacteroidota</taxon>
        <taxon>Flavobacteriia</taxon>
        <taxon>Flavobacteriales</taxon>
        <taxon>Flavobacteriaceae</taxon>
        <taxon>Mariniflexile</taxon>
    </lineage>
</organism>
<dbReference type="RefSeq" id="WP_346242914.1">
    <property type="nucleotide sequence ID" value="NZ_JAZHYP010000011.1"/>
</dbReference>
<gene>
    <name evidence="2" type="ORF">VP395_15360</name>
</gene>
<dbReference type="PROSITE" id="PS51257">
    <property type="entry name" value="PROKAR_LIPOPROTEIN"/>
    <property type="match status" value="1"/>
</dbReference>
<accession>A0ABV0AFP5</accession>
<keyword evidence="3" id="KW-1185">Reference proteome</keyword>
<feature type="domain" description="SusD-like N-terminal" evidence="1">
    <location>
        <begin position="25"/>
        <end position="230"/>
    </location>
</feature>
<protein>
    <submittedName>
        <fullName evidence="2">RagB/SusD family nutrient uptake outer membrane protein</fullName>
    </submittedName>
</protein>
<comment type="caution">
    <text evidence="2">The sequence shown here is derived from an EMBL/GenBank/DDBJ whole genome shotgun (WGS) entry which is preliminary data.</text>
</comment>
<proteinExistence type="predicted"/>
<reference evidence="2 3" key="1">
    <citation type="submission" date="2024-01" db="EMBL/GenBank/DDBJ databases">
        <title>Mariniflexile litorale sp. nov., isolated from the shallow sediments of the Sea of Japan.</title>
        <authorList>
            <person name="Romanenko L."/>
            <person name="Bystritskaya E."/>
            <person name="Isaeva M."/>
        </authorList>
    </citation>
    <scope>NUCLEOTIDE SEQUENCE [LARGE SCALE GENOMIC DNA]</scope>
    <source>
        <strain evidence="2 3">KCTC 32427</strain>
    </source>
</reference>
<dbReference type="EMBL" id="JAZHYP010000011">
    <property type="protein sequence ID" value="MEN3325115.1"/>
    <property type="molecule type" value="Genomic_DNA"/>
</dbReference>
<evidence type="ECO:0000313" key="2">
    <source>
        <dbReference type="EMBL" id="MEN3325115.1"/>
    </source>
</evidence>
<evidence type="ECO:0000313" key="3">
    <source>
        <dbReference type="Proteomes" id="UP001416393"/>
    </source>
</evidence>
<dbReference type="Proteomes" id="UP001416393">
    <property type="component" value="Unassembled WGS sequence"/>
</dbReference>
<dbReference type="Gene3D" id="1.25.40.390">
    <property type="match status" value="2"/>
</dbReference>
<dbReference type="SUPFAM" id="SSF48452">
    <property type="entry name" value="TPR-like"/>
    <property type="match status" value="1"/>
</dbReference>
<dbReference type="InterPro" id="IPR011990">
    <property type="entry name" value="TPR-like_helical_dom_sf"/>
</dbReference>
<dbReference type="Pfam" id="PF14322">
    <property type="entry name" value="SusD-like_3"/>
    <property type="match status" value="1"/>
</dbReference>